<name>A0A2H3AZD8_9AGAR</name>
<evidence type="ECO:0000313" key="2">
    <source>
        <dbReference type="Proteomes" id="UP000218334"/>
    </source>
</evidence>
<dbReference type="EMBL" id="KZ293454">
    <property type="protein sequence ID" value="PBK64031.1"/>
    <property type="molecule type" value="Genomic_DNA"/>
</dbReference>
<proteinExistence type="predicted"/>
<dbReference type="STRING" id="1076256.A0A2H3AZD8"/>
<keyword evidence="2" id="KW-1185">Reference proteome</keyword>
<dbReference type="AlphaFoldDB" id="A0A2H3AZD8"/>
<evidence type="ECO:0000313" key="1">
    <source>
        <dbReference type="EMBL" id="PBK64031.1"/>
    </source>
</evidence>
<gene>
    <name evidence="1" type="ORF">ARMSODRAFT_979420</name>
</gene>
<evidence type="ECO:0008006" key="3">
    <source>
        <dbReference type="Google" id="ProtNLM"/>
    </source>
</evidence>
<dbReference type="Proteomes" id="UP000218334">
    <property type="component" value="Unassembled WGS sequence"/>
</dbReference>
<reference evidence="2" key="1">
    <citation type="journal article" date="2017" name="Nat. Ecol. Evol.">
        <title>Genome expansion and lineage-specific genetic innovations in the forest pathogenic fungi Armillaria.</title>
        <authorList>
            <person name="Sipos G."/>
            <person name="Prasanna A.N."/>
            <person name="Walter M.C."/>
            <person name="O'Connor E."/>
            <person name="Balint B."/>
            <person name="Krizsan K."/>
            <person name="Kiss B."/>
            <person name="Hess J."/>
            <person name="Varga T."/>
            <person name="Slot J."/>
            <person name="Riley R."/>
            <person name="Boka B."/>
            <person name="Rigling D."/>
            <person name="Barry K."/>
            <person name="Lee J."/>
            <person name="Mihaltcheva S."/>
            <person name="LaButti K."/>
            <person name="Lipzen A."/>
            <person name="Waldron R."/>
            <person name="Moloney N.M."/>
            <person name="Sperisen C."/>
            <person name="Kredics L."/>
            <person name="Vagvoelgyi C."/>
            <person name="Patrignani A."/>
            <person name="Fitzpatrick D."/>
            <person name="Nagy I."/>
            <person name="Doyle S."/>
            <person name="Anderson J.B."/>
            <person name="Grigoriev I.V."/>
            <person name="Gueldener U."/>
            <person name="Muensterkoetter M."/>
            <person name="Nagy L.G."/>
        </authorList>
    </citation>
    <scope>NUCLEOTIDE SEQUENCE [LARGE SCALE GENOMIC DNA]</scope>
    <source>
        <strain evidence="2">28-4</strain>
    </source>
</reference>
<organism evidence="1 2">
    <name type="scientific">Armillaria solidipes</name>
    <dbReference type="NCBI Taxonomy" id="1076256"/>
    <lineage>
        <taxon>Eukaryota</taxon>
        <taxon>Fungi</taxon>
        <taxon>Dikarya</taxon>
        <taxon>Basidiomycota</taxon>
        <taxon>Agaricomycotina</taxon>
        <taxon>Agaricomycetes</taxon>
        <taxon>Agaricomycetidae</taxon>
        <taxon>Agaricales</taxon>
        <taxon>Marasmiineae</taxon>
        <taxon>Physalacriaceae</taxon>
        <taxon>Armillaria</taxon>
    </lineage>
</organism>
<protein>
    <recommendedName>
        <fullName evidence="3">GST N-terminal domain-containing protein</fullName>
    </recommendedName>
</protein>
<dbReference type="Gene3D" id="3.40.30.10">
    <property type="entry name" value="Glutaredoxin"/>
    <property type="match status" value="1"/>
</dbReference>
<sequence length="284" mass="31717">MMNLYDLLTKPAPGAIMTWRTRIVEVCLKPQNLPYQIVDVEALVKKIGAAPTSAKPDDDSTGTVVSDSAAIAAYLDKTYLSSVPILIFTGTKALQLAVSSAVVNTFAPFRPFDNKKINDATAAYFLRGKLVREKLWTNAKENLWKINKWFQGNEFTGTMFGEEIEEWKDVASWNDLRASNLHSASRVATLLYFRCGRVLQTSAPIEGAVLRYNFAPVLYSSCDIPVSTTYRPLVTYACQYLVARWVFPSKAKLTLTSGVKRAFLFGFGAVFYSTKCSENLYSLY</sequence>
<accession>A0A2H3AZD8</accession>